<protein>
    <submittedName>
        <fullName evidence="2">Uncharacterized protein</fullName>
    </submittedName>
</protein>
<gene>
    <name evidence="2" type="ORF">QBC42DRAFT_263941</name>
</gene>
<organism evidence="2 3">
    <name type="scientific">Cladorrhinum samala</name>
    <dbReference type="NCBI Taxonomy" id="585594"/>
    <lineage>
        <taxon>Eukaryota</taxon>
        <taxon>Fungi</taxon>
        <taxon>Dikarya</taxon>
        <taxon>Ascomycota</taxon>
        <taxon>Pezizomycotina</taxon>
        <taxon>Sordariomycetes</taxon>
        <taxon>Sordariomycetidae</taxon>
        <taxon>Sordariales</taxon>
        <taxon>Podosporaceae</taxon>
        <taxon>Cladorrhinum</taxon>
    </lineage>
</organism>
<feature type="transmembrane region" description="Helical" evidence="1">
    <location>
        <begin position="82"/>
        <end position="100"/>
    </location>
</feature>
<dbReference type="EMBL" id="MU864951">
    <property type="protein sequence ID" value="KAK4464127.1"/>
    <property type="molecule type" value="Genomic_DNA"/>
</dbReference>
<sequence>MHPCFIYSIKQVTTLPIGPQMPRYAQVISHEPSCRERIKVKFKRHCTQLVGWVSDFFFFLSNFFLPLFPTVLPLIIASSLPLLYFFIFYFFTVLYTLFIIRRISLFYFFSLLKPTRQ</sequence>
<evidence type="ECO:0000313" key="2">
    <source>
        <dbReference type="EMBL" id="KAK4464127.1"/>
    </source>
</evidence>
<feature type="transmembrane region" description="Helical" evidence="1">
    <location>
        <begin position="49"/>
        <end position="76"/>
    </location>
</feature>
<comment type="caution">
    <text evidence="2">The sequence shown here is derived from an EMBL/GenBank/DDBJ whole genome shotgun (WGS) entry which is preliminary data.</text>
</comment>
<dbReference type="AlphaFoldDB" id="A0AAV9HTV8"/>
<accession>A0AAV9HTV8</accession>
<keyword evidence="3" id="KW-1185">Reference proteome</keyword>
<evidence type="ECO:0000313" key="3">
    <source>
        <dbReference type="Proteomes" id="UP001321749"/>
    </source>
</evidence>
<keyword evidence="1" id="KW-0472">Membrane</keyword>
<reference evidence="2" key="1">
    <citation type="journal article" date="2023" name="Mol. Phylogenet. Evol.">
        <title>Genome-scale phylogeny and comparative genomics of the fungal order Sordariales.</title>
        <authorList>
            <person name="Hensen N."/>
            <person name="Bonometti L."/>
            <person name="Westerberg I."/>
            <person name="Brannstrom I.O."/>
            <person name="Guillou S."/>
            <person name="Cros-Aarteil S."/>
            <person name="Calhoun S."/>
            <person name="Haridas S."/>
            <person name="Kuo A."/>
            <person name="Mondo S."/>
            <person name="Pangilinan J."/>
            <person name="Riley R."/>
            <person name="LaButti K."/>
            <person name="Andreopoulos B."/>
            <person name="Lipzen A."/>
            <person name="Chen C."/>
            <person name="Yan M."/>
            <person name="Daum C."/>
            <person name="Ng V."/>
            <person name="Clum A."/>
            <person name="Steindorff A."/>
            <person name="Ohm R.A."/>
            <person name="Martin F."/>
            <person name="Silar P."/>
            <person name="Natvig D.O."/>
            <person name="Lalanne C."/>
            <person name="Gautier V."/>
            <person name="Ament-Velasquez S.L."/>
            <person name="Kruys A."/>
            <person name="Hutchinson M.I."/>
            <person name="Powell A.J."/>
            <person name="Barry K."/>
            <person name="Miller A.N."/>
            <person name="Grigoriev I.V."/>
            <person name="Debuchy R."/>
            <person name="Gladieux P."/>
            <person name="Hiltunen Thoren M."/>
            <person name="Johannesson H."/>
        </authorList>
    </citation>
    <scope>NUCLEOTIDE SEQUENCE</scope>
    <source>
        <strain evidence="2">PSN324</strain>
    </source>
</reference>
<reference evidence="2" key="2">
    <citation type="submission" date="2023-06" db="EMBL/GenBank/DDBJ databases">
        <authorList>
            <consortium name="Lawrence Berkeley National Laboratory"/>
            <person name="Mondo S.J."/>
            <person name="Hensen N."/>
            <person name="Bonometti L."/>
            <person name="Westerberg I."/>
            <person name="Brannstrom I.O."/>
            <person name="Guillou S."/>
            <person name="Cros-Aarteil S."/>
            <person name="Calhoun S."/>
            <person name="Haridas S."/>
            <person name="Kuo A."/>
            <person name="Pangilinan J."/>
            <person name="Riley R."/>
            <person name="Labutti K."/>
            <person name="Andreopoulos B."/>
            <person name="Lipzen A."/>
            <person name="Chen C."/>
            <person name="Yanf M."/>
            <person name="Daum C."/>
            <person name="Ng V."/>
            <person name="Clum A."/>
            <person name="Steindorff A."/>
            <person name="Ohm R."/>
            <person name="Martin F."/>
            <person name="Silar P."/>
            <person name="Natvig D."/>
            <person name="Lalanne C."/>
            <person name="Gautier V."/>
            <person name="Ament-Velasquez S.L."/>
            <person name="Kruys A."/>
            <person name="Hutchinson M.I."/>
            <person name="Powell A.J."/>
            <person name="Barry K."/>
            <person name="Miller A.N."/>
            <person name="Grigoriev I.V."/>
            <person name="Debuchy R."/>
            <person name="Gladieux P."/>
            <person name="Thoren M.H."/>
            <person name="Johannesson H."/>
        </authorList>
    </citation>
    <scope>NUCLEOTIDE SEQUENCE</scope>
    <source>
        <strain evidence="2">PSN324</strain>
    </source>
</reference>
<keyword evidence="1" id="KW-0812">Transmembrane</keyword>
<dbReference type="Proteomes" id="UP001321749">
    <property type="component" value="Unassembled WGS sequence"/>
</dbReference>
<evidence type="ECO:0000256" key="1">
    <source>
        <dbReference type="SAM" id="Phobius"/>
    </source>
</evidence>
<name>A0AAV9HTV8_9PEZI</name>
<proteinExistence type="predicted"/>
<keyword evidence="1" id="KW-1133">Transmembrane helix</keyword>